<evidence type="ECO:0000259" key="1">
    <source>
        <dbReference type="Pfam" id="PF01676"/>
    </source>
</evidence>
<dbReference type="InterPro" id="IPR006124">
    <property type="entry name" value="Metalloenzyme"/>
</dbReference>
<dbReference type="EMBL" id="JAMXLY010000054">
    <property type="protein sequence ID" value="MCO6026397.1"/>
    <property type="molecule type" value="Genomic_DNA"/>
</dbReference>
<accession>A0ABT1BZ88</accession>
<proteinExistence type="predicted"/>
<name>A0ABT1BZ88_9BACT</name>
<keyword evidence="3" id="KW-1185">Reference proteome</keyword>
<dbReference type="Pfam" id="PF01676">
    <property type="entry name" value="Metalloenzyme"/>
    <property type="match status" value="1"/>
</dbReference>
<protein>
    <recommendedName>
        <fullName evidence="1">Metalloenzyme domain-containing protein</fullName>
    </recommendedName>
</protein>
<organism evidence="2 3">
    <name type="scientific">Segatella cerevisiae</name>
    <dbReference type="NCBI Taxonomy" id="2053716"/>
    <lineage>
        <taxon>Bacteria</taxon>
        <taxon>Pseudomonadati</taxon>
        <taxon>Bacteroidota</taxon>
        <taxon>Bacteroidia</taxon>
        <taxon>Bacteroidales</taxon>
        <taxon>Prevotellaceae</taxon>
        <taxon>Segatella</taxon>
    </lineage>
</organism>
<dbReference type="SUPFAM" id="SSF53649">
    <property type="entry name" value="Alkaline phosphatase-like"/>
    <property type="match status" value="1"/>
</dbReference>
<reference evidence="2 3" key="1">
    <citation type="submission" date="2022-06" db="EMBL/GenBank/DDBJ databases">
        <title>A taxonomic note on the genus Prevotella: Description of four novel genera and emended description of the genera Hallella and Xylanibacter.</title>
        <authorList>
            <person name="Hitch T.C.A."/>
        </authorList>
    </citation>
    <scope>NUCLEOTIDE SEQUENCE [LARGE SCALE GENOMIC DNA]</scope>
    <source>
        <strain evidence="2 3">DSM 100619</strain>
    </source>
</reference>
<feature type="domain" description="Metalloenzyme" evidence="1">
    <location>
        <begin position="195"/>
        <end position="322"/>
    </location>
</feature>
<dbReference type="Proteomes" id="UP001204015">
    <property type="component" value="Unassembled WGS sequence"/>
</dbReference>
<dbReference type="InterPro" id="IPR017850">
    <property type="entry name" value="Alkaline_phosphatase_core_sf"/>
</dbReference>
<comment type="caution">
    <text evidence="2">The sequence shown here is derived from an EMBL/GenBank/DDBJ whole genome shotgun (WGS) entry which is preliminary data.</text>
</comment>
<evidence type="ECO:0000313" key="2">
    <source>
        <dbReference type="EMBL" id="MCO6026397.1"/>
    </source>
</evidence>
<sequence>MAEQKLVLITIDGYRWQELFGGADATLINNPAFGNVKLMKDSYWADSRDVRRQRLMPFTWSYIAKKGVMIGDRTEGCCMDVTNKMWFSYPGYNEDLCGYADDQDIHSNGPLLNPNVTVLEVANHSQKYKNSVLAFGSWARFIEIFNEKRSGIKVNAGYRHAMTENPSEREQFLDTLTGYVPKLWEIERFDFLTHEYALEAMKAHHPKVLFIGYGDTDAWAHAGKYRMYLGAVHSVDSFIKELWNYAQSDPFYKDQTTFIVTCDHGRGDTGINAWRSHGAQTPHSSQTWLMAFGKGIPARGVLTSGRYFNNQIAPTIAKILGIEYRPNQKKIGRPMAVLLNE</sequence>
<dbReference type="Gene3D" id="3.40.720.10">
    <property type="entry name" value="Alkaline Phosphatase, subunit A"/>
    <property type="match status" value="1"/>
</dbReference>
<gene>
    <name evidence="2" type="ORF">NG821_11205</name>
</gene>
<dbReference type="RefSeq" id="WP_252761752.1">
    <property type="nucleotide sequence ID" value="NZ_JAMXLY010000054.1"/>
</dbReference>
<evidence type="ECO:0000313" key="3">
    <source>
        <dbReference type="Proteomes" id="UP001204015"/>
    </source>
</evidence>